<evidence type="ECO:0000313" key="2">
    <source>
        <dbReference type="EMBL" id="KAF8444733.1"/>
    </source>
</evidence>
<dbReference type="AlphaFoldDB" id="A0AAD4GHU5"/>
<dbReference type="EMBL" id="WHUW01000006">
    <property type="protein sequence ID" value="KAF8444733.1"/>
    <property type="molecule type" value="Genomic_DNA"/>
</dbReference>
<evidence type="ECO:0000313" key="3">
    <source>
        <dbReference type="Proteomes" id="UP001194468"/>
    </source>
</evidence>
<feature type="compositionally biased region" description="Polar residues" evidence="1">
    <location>
        <begin position="91"/>
        <end position="103"/>
    </location>
</feature>
<keyword evidence="3" id="KW-1185">Reference proteome</keyword>
<evidence type="ECO:0000256" key="1">
    <source>
        <dbReference type="SAM" id="MobiDB-lite"/>
    </source>
</evidence>
<proteinExistence type="predicted"/>
<dbReference type="Proteomes" id="UP001194468">
    <property type="component" value="Unassembled WGS sequence"/>
</dbReference>
<protein>
    <submittedName>
        <fullName evidence="2">Uncharacterized protein</fullName>
    </submittedName>
</protein>
<name>A0AAD4GHU5_BOLED</name>
<gene>
    <name evidence="2" type="ORF">L210DRAFT_3530868</name>
</gene>
<sequence>MRAFQSNLGLEPRAMYWQNIGGCRPQLVRQEIDRMRDTRNEFRTCEMESANHLDYCLRGTAHHVDKSDELLHGVMHEMLSIDEPSTHAEQTKTNQFRRPSTFFSEPHAAEQPALVRRHSRNLPTHIDRPFLRPYVRP</sequence>
<comment type="caution">
    <text evidence="2">The sequence shown here is derived from an EMBL/GenBank/DDBJ whole genome shotgun (WGS) entry which is preliminary data.</text>
</comment>
<feature type="region of interest" description="Disordered" evidence="1">
    <location>
        <begin position="83"/>
        <end position="112"/>
    </location>
</feature>
<reference evidence="2" key="1">
    <citation type="submission" date="2019-10" db="EMBL/GenBank/DDBJ databases">
        <authorList>
            <consortium name="DOE Joint Genome Institute"/>
            <person name="Kuo A."/>
            <person name="Miyauchi S."/>
            <person name="Kiss E."/>
            <person name="Drula E."/>
            <person name="Kohler A."/>
            <person name="Sanchez-Garcia M."/>
            <person name="Andreopoulos B."/>
            <person name="Barry K.W."/>
            <person name="Bonito G."/>
            <person name="Buee M."/>
            <person name="Carver A."/>
            <person name="Chen C."/>
            <person name="Cichocki N."/>
            <person name="Clum A."/>
            <person name="Culley D."/>
            <person name="Crous P.W."/>
            <person name="Fauchery L."/>
            <person name="Girlanda M."/>
            <person name="Hayes R."/>
            <person name="Keri Z."/>
            <person name="LaButti K."/>
            <person name="Lipzen A."/>
            <person name="Lombard V."/>
            <person name="Magnuson J."/>
            <person name="Maillard F."/>
            <person name="Morin E."/>
            <person name="Murat C."/>
            <person name="Nolan M."/>
            <person name="Ohm R."/>
            <person name="Pangilinan J."/>
            <person name="Pereira M."/>
            <person name="Perotto S."/>
            <person name="Peter M."/>
            <person name="Riley R."/>
            <person name="Sitrit Y."/>
            <person name="Stielow B."/>
            <person name="Szollosi G."/>
            <person name="Zifcakova L."/>
            <person name="Stursova M."/>
            <person name="Spatafora J.W."/>
            <person name="Tedersoo L."/>
            <person name="Vaario L.-M."/>
            <person name="Yamada A."/>
            <person name="Yan M."/>
            <person name="Wang P."/>
            <person name="Xu J."/>
            <person name="Bruns T."/>
            <person name="Baldrian P."/>
            <person name="Vilgalys R."/>
            <person name="Henrissat B."/>
            <person name="Grigoriev I.V."/>
            <person name="Hibbett D."/>
            <person name="Nagy L.G."/>
            <person name="Martin F.M."/>
        </authorList>
    </citation>
    <scope>NUCLEOTIDE SEQUENCE</scope>
    <source>
        <strain evidence="2">BED1</strain>
    </source>
</reference>
<reference evidence="2" key="2">
    <citation type="journal article" date="2020" name="Nat. Commun.">
        <title>Large-scale genome sequencing of mycorrhizal fungi provides insights into the early evolution of symbiotic traits.</title>
        <authorList>
            <person name="Miyauchi S."/>
            <person name="Kiss E."/>
            <person name="Kuo A."/>
            <person name="Drula E."/>
            <person name="Kohler A."/>
            <person name="Sanchez-Garcia M."/>
            <person name="Morin E."/>
            <person name="Andreopoulos B."/>
            <person name="Barry K.W."/>
            <person name="Bonito G."/>
            <person name="Buee M."/>
            <person name="Carver A."/>
            <person name="Chen C."/>
            <person name="Cichocki N."/>
            <person name="Clum A."/>
            <person name="Culley D."/>
            <person name="Crous P.W."/>
            <person name="Fauchery L."/>
            <person name="Girlanda M."/>
            <person name="Hayes R.D."/>
            <person name="Keri Z."/>
            <person name="LaButti K."/>
            <person name="Lipzen A."/>
            <person name="Lombard V."/>
            <person name="Magnuson J."/>
            <person name="Maillard F."/>
            <person name="Murat C."/>
            <person name="Nolan M."/>
            <person name="Ohm R.A."/>
            <person name="Pangilinan J."/>
            <person name="Pereira M.F."/>
            <person name="Perotto S."/>
            <person name="Peter M."/>
            <person name="Pfister S."/>
            <person name="Riley R."/>
            <person name="Sitrit Y."/>
            <person name="Stielow J.B."/>
            <person name="Szollosi G."/>
            <person name="Zifcakova L."/>
            <person name="Stursova M."/>
            <person name="Spatafora J.W."/>
            <person name="Tedersoo L."/>
            <person name="Vaario L.M."/>
            <person name="Yamada A."/>
            <person name="Yan M."/>
            <person name="Wang P."/>
            <person name="Xu J."/>
            <person name="Bruns T."/>
            <person name="Baldrian P."/>
            <person name="Vilgalys R."/>
            <person name="Dunand C."/>
            <person name="Henrissat B."/>
            <person name="Grigoriev I.V."/>
            <person name="Hibbett D."/>
            <person name="Nagy L.G."/>
            <person name="Martin F.M."/>
        </authorList>
    </citation>
    <scope>NUCLEOTIDE SEQUENCE</scope>
    <source>
        <strain evidence="2">BED1</strain>
    </source>
</reference>
<organism evidence="2 3">
    <name type="scientific">Boletus edulis BED1</name>
    <dbReference type="NCBI Taxonomy" id="1328754"/>
    <lineage>
        <taxon>Eukaryota</taxon>
        <taxon>Fungi</taxon>
        <taxon>Dikarya</taxon>
        <taxon>Basidiomycota</taxon>
        <taxon>Agaricomycotina</taxon>
        <taxon>Agaricomycetes</taxon>
        <taxon>Agaricomycetidae</taxon>
        <taxon>Boletales</taxon>
        <taxon>Boletineae</taxon>
        <taxon>Boletaceae</taxon>
        <taxon>Boletoideae</taxon>
        <taxon>Boletus</taxon>
    </lineage>
</organism>
<accession>A0AAD4GHU5</accession>